<dbReference type="EnsemblMetazoa" id="G18364.1">
    <property type="protein sequence ID" value="G18364.1:cds"/>
    <property type="gene ID" value="G18364"/>
</dbReference>
<feature type="chain" id="PRO_5036492198" description="CUB domain-containing protein" evidence="1">
    <location>
        <begin position="20"/>
        <end position="305"/>
    </location>
</feature>
<evidence type="ECO:0000256" key="1">
    <source>
        <dbReference type="SAM" id="SignalP"/>
    </source>
</evidence>
<dbReference type="AlphaFoldDB" id="A0A8W8JD50"/>
<accession>A0A8W8JD50</accession>
<proteinExistence type="predicted"/>
<protein>
    <recommendedName>
        <fullName evidence="4">CUB domain-containing protein</fullName>
    </recommendedName>
</protein>
<evidence type="ECO:0000313" key="3">
    <source>
        <dbReference type="Proteomes" id="UP000005408"/>
    </source>
</evidence>
<dbReference type="Proteomes" id="UP000005408">
    <property type="component" value="Unassembled WGS sequence"/>
</dbReference>
<feature type="signal peptide" evidence="1">
    <location>
        <begin position="1"/>
        <end position="19"/>
    </location>
</feature>
<organism evidence="2 3">
    <name type="scientific">Magallana gigas</name>
    <name type="common">Pacific oyster</name>
    <name type="synonym">Crassostrea gigas</name>
    <dbReference type="NCBI Taxonomy" id="29159"/>
    <lineage>
        <taxon>Eukaryota</taxon>
        <taxon>Metazoa</taxon>
        <taxon>Spiralia</taxon>
        <taxon>Lophotrochozoa</taxon>
        <taxon>Mollusca</taxon>
        <taxon>Bivalvia</taxon>
        <taxon>Autobranchia</taxon>
        <taxon>Pteriomorphia</taxon>
        <taxon>Ostreida</taxon>
        <taxon>Ostreoidea</taxon>
        <taxon>Ostreidae</taxon>
        <taxon>Magallana</taxon>
    </lineage>
</organism>
<keyword evidence="1" id="KW-0732">Signal</keyword>
<keyword evidence="3" id="KW-1185">Reference proteome</keyword>
<evidence type="ECO:0008006" key="4">
    <source>
        <dbReference type="Google" id="ProtNLM"/>
    </source>
</evidence>
<evidence type="ECO:0000313" key="2">
    <source>
        <dbReference type="EnsemblMetazoa" id="G18364.1:cds"/>
    </source>
</evidence>
<name>A0A8W8JD50_MAGGI</name>
<sequence>MVYISFFVLLISIQLRVNGQCPHSEEYRTVTRCDGSIKSEKHMYADFSKINRPCTCTVTALFVGRIAVRSWRVESECNNRVTVNNRVTFNCKKNGFHTFDVGINDTVLLEADYQQGYTKGQFKQCLGIDNNGDGVGKFSIKCTTQHRPVSSIKTTTSRPPASRLIYMSSTASFKESSDVLNVKKGQCPNGEEYKTATRCDGSTKSEKHLYVDFSKIKRPCACTVTASFLGRITVTSWRVEHSKCNNRVTVNNVTFNCKDGGSSTFDVRINDRVLLVADFWQGNTSGEFKQCLGVRKIGKCIQNFK</sequence>
<reference evidence="2" key="1">
    <citation type="submission" date="2022-08" db="UniProtKB">
        <authorList>
            <consortium name="EnsemblMetazoa"/>
        </authorList>
    </citation>
    <scope>IDENTIFICATION</scope>
    <source>
        <strain evidence="2">05x7-T-G4-1.051#20</strain>
    </source>
</reference>